<evidence type="ECO:0000256" key="5">
    <source>
        <dbReference type="ARBA" id="ARBA00035367"/>
    </source>
</evidence>
<dbReference type="GO" id="GO:0003735">
    <property type="term" value="F:structural constituent of ribosome"/>
    <property type="evidence" value="ECO:0007669"/>
    <property type="project" value="InterPro"/>
</dbReference>
<evidence type="ECO:0000256" key="1">
    <source>
        <dbReference type="ARBA" id="ARBA00006227"/>
    </source>
</evidence>
<dbReference type="Gene3D" id="3.90.1180.10">
    <property type="entry name" value="Ribosomal protein L13"/>
    <property type="match status" value="1"/>
</dbReference>
<dbReference type="InterPro" id="IPR036899">
    <property type="entry name" value="Ribosomal_uL13_sf"/>
</dbReference>
<dbReference type="InterPro" id="IPR005822">
    <property type="entry name" value="Ribosomal_uL13"/>
</dbReference>
<gene>
    <name evidence="7" type="ORF">APZ42_017594</name>
</gene>
<dbReference type="STRING" id="35525.A0A0P5FAD4"/>
<dbReference type="Pfam" id="PF00572">
    <property type="entry name" value="Ribosomal_L13"/>
    <property type="match status" value="1"/>
</dbReference>
<dbReference type="InterPro" id="IPR005755">
    <property type="entry name" value="Ribosomal_uL13_euk/arc"/>
</dbReference>
<dbReference type="EMBL" id="LRGB01000687">
    <property type="protein sequence ID" value="KZS16985.1"/>
    <property type="molecule type" value="Genomic_DNA"/>
</dbReference>
<dbReference type="FunFam" id="3.90.1180.10:FF:000002">
    <property type="entry name" value="60S ribosomal protein L16"/>
    <property type="match status" value="1"/>
</dbReference>
<sequence length="204" mass="23563">MPGFTNKPIIIDAREHLMGRLATICAKAALNGHKVRVLRAEQMEISGTFFRNKLKFLSFLRKRCNVNPARGPFHHRAPSKIFKRAVRGMLPYKTWRGREALKRVRAFEGVPPRYQRVKKQIAPNALRVICLSPGRKYCRLGRLSHEVGWKYQDIVATLEAKRKIKASIAYGKKKVEQRTKGLAKKAVYPRIERHQKLIQSMGHK</sequence>
<dbReference type="GO" id="GO:0022625">
    <property type="term" value="C:cytosolic large ribosomal subunit"/>
    <property type="evidence" value="ECO:0007669"/>
    <property type="project" value="TreeGrafter"/>
</dbReference>
<reference evidence="7 8" key="1">
    <citation type="submission" date="2016-03" db="EMBL/GenBank/DDBJ databases">
        <title>EvidentialGene: Evidence-directed Construction of Genes on Genomes.</title>
        <authorList>
            <person name="Gilbert D.G."/>
            <person name="Choi J.-H."/>
            <person name="Mockaitis K."/>
            <person name="Colbourne J."/>
            <person name="Pfrender M."/>
        </authorList>
    </citation>
    <scope>NUCLEOTIDE SEQUENCE [LARGE SCALE GENOMIC DNA]</scope>
    <source>
        <strain evidence="7 8">Xinb3</strain>
        <tissue evidence="7">Complete organism</tissue>
    </source>
</reference>
<dbReference type="GO" id="GO:0017148">
    <property type="term" value="P:negative regulation of translation"/>
    <property type="evidence" value="ECO:0007669"/>
    <property type="project" value="TreeGrafter"/>
</dbReference>
<evidence type="ECO:0000256" key="3">
    <source>
        <dbReference type="ARBA" id="ARBA00023274"/>
    </source>
</evidence>
<dbReference type="CDD" id="cd00392">
    <property type="entry name" value="Ribosomal_L13"/>
    <property type="match status" value="1"/>
</dbReference>
<proteinExistence type="inferred from homology"/>
<dbReference type="PANTHER" id="PTHR11545:SF3">
    <property type="entry name" value="LARGE RIBOSOMAL SUBUNIT PROTEIN UL13"/>
    <property type="match status" value="1"/>
</dbReference>
<dbReference type="AlphaFoldDB" id="A0A0P5FAD4"/>
<keyword evidence="3 6" id="KW-0687">Ribonucleoprotein</keyword>
<dbReference type="GO" id="GO:0003729">
    <property type="term" value="F:mRNA binding"/>
    <property type="evidence" value="ECO:0007669"/>
    <property type="project" value="TreeGrafter"/>
</dbReference>
<evidence type="ECO:0000313" key="8">
    <source>
        <dbReference type="Proteomes" id="UP000076858"/>
    </source>
</evidence>
<dbReference type="PROSITE" id="PS00783">
    <property type="entry name" value="RIBOSOMAL_L13"/>
    <property type="match status" value="1"/>
</dbReference>
<dbReference type="NCBIfam" id="TIGR01077">
    <property type="entry name" value="L13_A_E"/>
    <property type="match status" value="1"/>
</dbReference>
<protein>
    <recommendedName>
        <fullName evidence="4">Large ribosomal subunit protein uL13</fullName>
    </recommendedName>
    <alternativeName>
        <fullName evidence="5">60S ribosomal protein L13a</fullName>
    </alternativeName>
</protein>
<comment type="similarity">
    <text evidence="1 6">Belongs to the universal ribosomal protein uL13 family.</text>
</comment>
<dbReference type="InterPro" id="IPR023563">
    <property type="entry name" value="Ribosomal_uL13_CS"/>
</dbReference>
<dbReference type="Proteomes" id="UP000076858">
    <property type="component" value="Unassembled WGS sequence"/>
</dbReference>
<keyword evidence="2 6" id="KW-0689">Ribosomal protein</keyword>
<dbReference type="FunFam" id="6.10.250.3250:FF:000001">
    <property type="entry name" value="60S ribosomal protein L13a"/>
    <property type="match status" value="1"/>
</dbReference>
<accession>A0A0P5FAD4</accession>
<dbReference type="HAMAP" id="MF_01366">
    <property type="entry name" value="Ribosomal_uL13"/>
    <property type="match status" value="1"/>
</dbReference>
<evidence type="ECO:0000313" key="7">
    <source>
        <dbReference type="EMBL" id="KZS16985.1"/>
    </source>
</evidence>
<comment type="caution">
    <text evidence="7">The sequence shown here is derived from an EMBL/GenBank/DDBJ whole genome shotgun (WGS) entry which is preliminary data.</text>
</comment>
<organism evidence="7 8">
    <name type="scientific">Daphnia magna</name>
    <dbReference type="NCBI Taxonomy" id="35525"/>
    <lineage>
        <taxon>Eukaryota</taxon>
        <taxon>Metazoa</taxon>
        <taxon>Ecdysozoa</taxon>
        <taxon>Arthropoda</taxon>
        <taxon>Crustacea</taxon>
        <taxon>Branchiopoda</taxon>
        <taxon>Diplostraca</taxon>
        <taxon>Cladocera</taxon>
        <taxon>Anomopoda</taxon>
        <taxon>Daphniidae</taxon>
        <taxon>Daphnia</taxon>
    </lineage>
</organism>
<keyword evidence="8" id="KW-1185">Reference proteome</keyword>
<evidence type="ECO:0000256" key="4">
    <source>
        <dbReference type="ARBA" id="ARBA00035201"/>
    </source>
</evidence>
<evidence type="ECO:0000256" key="6">
    <source>
        <dbReference type="RuleBase" id="RU003877"/>
    </source>
</evidence>
<evidence type="ECO:0000256" key="2">
    <source>
        <dbReference type="ARBA" id="ARBA00022980"/>
    </source>
</evidence>
<dbReference type="SUPFAM" id="SSF52161">
    <property type="entry name" value="Ribosomal protein L13"/>
    <property type="match status" value="1"/>
</dbReference>
<name>A0A0P5FAD4_9CRUS</name>
<dbReference type="PANTHER" id="PTHR11545">
    <property type="entry name" value="RIBOSOMAL PROTEIN L13"/>
    <property type="match status" value="1"/>
</dbReference>
<dbReference type="OrthoDB" id="1882297at2759"/>
<dbReference type="Gene3D" id="6.10.250.3250">
    <property type="match status" value="1"/>
</dbReference>
<dbReference type="GO" id="GO:0006412">
    <property type="term" value="P:translation"/>
    <property type="evidence" value="ECO:0007669"/>
    <property type="project" value="InterPro"/>
</dbReference>